<keyword evidence="2" id="KW-1185">Reference proteome</keyword>
<sequence>MVGRSEAVWIRIYHRACPSATGTAFHISTTECPAGCQVYGWAMSDTRTYRPPNVCKQQSLGKGISPICPESGFSRAGYTVHGGLLLSTGGFSTGFIVSDEGHIMTCAHCPGDERQYRDDLGIVRNSFLVFETFVKFLDRDISPVRVSWSLQYPSFDVAILKTPSFPEAVKSYTVSFSGTAPQIGDSCFVTGHPSVEFATRCGVVSSLASTTSLPLLDPLRNYSRRQWAPPT</sequence>
<organism evidence="1 2">
    <name type="scientific">Vaccinium darrowii</name>
    <dbReference type="NCBI Taxonomy" id="229202"/>
    <lineage>
        <taxon>Eukaryota</taxon>
        <taxon>Viridiplantae</taxon>
        <taxon>Streptophyta</taxon>
        <taxon>Embryophyta</taxon>
        <taxon>Tracheophyta</taxon>
        <taxon>Spermatophyta</taxon>
        <taxon>Magnoliopsida</taxon>
        <taxon>eudicotyledons</taxon>
        <taxon>Gunneridae</taxon>
        <taxon>Pentapetalae</taxon>
        <taxon>asterids</taxon>
        <taxon>Ericales</taxon>
        <taxon>Ericaceae</taxon>
        <taxon>Vaccinioideae</taxon>
        <taxon>Vaccinieae</taxon>
        <taxon>Vaccinium</taxon>
    </lineage>
</organism>
<dbReference type="EMBL" id="CM037160">
    <property type="protein sequence ID" value="KAH7840270.1"/>
    <property type="molecule type" value="Genomic_DNA"/>
</dbReference>
<proteinExistence type="predicted"/>
<dbReference type="Proteomes" id="UP000828048">
    <property type="component" value="Chromosome 10"/>
</dbReference>
<reference evidence="1 2" key="1">
    <citation type="journal article" date="2021" name="Hortic Res">
        <title>High-quality reference genome and annotation aids understanding of berry development for evergreen blueberry (Vaccinium darrowii).</title>
        <authorList>
            <person name="Yu J."/>
            <person name="Hulse-Kemp A.M."/>
            <person name="Babiker E."/>
            <person name="Staton M."/>
        </authorList>
    </citation>
    <scope>NUCLEOTIDE SEQUENCE [LARGE SCALE GENOMIC DNA]</scope>
    <source>
        <strain evidence="2">cv. NJ 8807/NJ 8810</strain>
        <tissue evidence="1">Young leaf</tissue>
    </source>
</reference>
<gene>
    <name evidence="1" type="ORF">Vadar_014911</name>
</gene>
<accession>A0ACB7XHL9</accession>
<comment type="caution">
    <text evidence="1">The sequence shown here is derived from an EMBL/GenBank/DDBJ whole genome shotgun (WGS) entry which is preliminary data.</text>
</comment>
<protein>
    <submittedName>
        <fullName evidence="1">Uncharacterized protein</fullName>
    </submittedName>
</protein>
<evidence type="ECO:0000313" key="2">
    <source>
        <dbReference type="Proteomes" id="UP000828048"/>
    </source>
</evidence>
<evidence type="ECO:0000313" key="1">
    <source>
        <dbReference type="EMBL" id="KAH7840270.1"/>
    </source>
</evidence>
<name>A0ACB7XHL9_9ERIC</name>